<organism evidence="8 9">
    <name type="scientific">Scophthalmus maximus</name>
    <name type="common">Turbot</name>
    <name type="synonym">Psetta maxima</name>
    <dbReference type="NCBI Taxonomy" id="52904"/>
    <lineage>
        <taxon>Eukaryota</taxon>
        <taxon>Metazoa</taxon>
        <taxon>Chordata</taxon>
        <taxon>Craniata</taxon>
        <taxon>Vertebrata</taxon>
        <taxon>Euteleostomi</taxon>
        <taxon>Actinopterygii</taxon>
        <taxon>Neopterygii</taxon>
        <taxon>Teleostei</taxon>
        <taxon>Neoteleostei</taxon>
        <taxon>Acanthomorphata</taxon>
        <taxon>Carangaria</taxon>
        <taxon>Pleuronectiformes</taxon>
        <taxon>Pleuronectoidei</taxon>
        <taxon>Scophthalmidae</taxon>
        <taxon>Scophthalmus</taxon>
    </lineage>
</organism>
<evidence type="ECO:0000256" key="6">
    <source>
        <dbReference type="ARBA" id="ARBA00023242"/>
    </source>
</evidence>
<comment type="subcellular location">
    <subcellularLocation>
        <location evidence="1">Nucleus envelope</location>
    </subcellularLocation>
</comment>
<dbReference type="GeneTree" id="ENSGT00390000010771"/>
<evidence type="ECO:0000313" key="9">
    <source>
        <dbReference type="Proteomes" id="UP000694558"/>
    </source>
</evidence>
<keyword evidence="6" id="KW-0539">Nucleus</keyword>
<dbReference type="GO" id="GO:0005635">
    <property type="term" value="C:nuclear envelope"/>
    <property type="evidence" value="ECO:0007669"/>
    <property type="project" value="UniProtKB-SubCell"/>
</dbReference>
<proteinExistence type="inferred from homology"/>
<reference evidence="8" key="2">
    <citation type="submission" date="2025-08" db="UniProtKB">
        <authorList>
            <consortium name="Ensembl"/>
        </authorList>
    </citation>
    <scope>IDENTIFICATION</scope>
</reference>
<reference evidence="8" key="1">
    <citation type="submission" date="2023-05" db="EMBL/GenBank/DDBJ databases">
        <title>High-quality long-read genome of Scophthalmus maximus.</title>
        <authorList>
            <person name="Lien S."/>
            <person name="Martinez P."/>
        </authorList>
    </citation>
    <scope>NUCLEOTIDE SEQUENCE [LARGE SCALE GENOMIC DNA]</scope>
</reference>
<dbReference type="GO" id="GO:0060061">
    <property type="term" value="P:Spemann organizer formation"/>
    <property type="evidence" value="ECO:0007669"/>
    <property type="project" value="TreeGrafter"/>
</dbReference>
<evidence type="ECO:0000256" key="5">
    <source>
        <dbReference type="ARBA" id="ARBA00022687"/>
    </source>
</evidence>
<evidence type="ECO:0000256" key="2">
    <source>
        <dbReference type="ARBA" id="ARBA00008632"/>
    </source>
</evidence>
<name>A0A8D3CIF4_SCOMX</name>
<accession>A0A8D3CIF4</accession>
<dbReference type="Ensembl" id="ENSSMAT00000037911.1">
    <property type="protein sequence ID" value="ENSSMAP00000047062.1"/>
    <property type="gene ID" value="ENSSMAG00000018853.2"/>
</dbReference>
<evidence type="ECO:0000256" key="1">
    <source>
        <dbReference type="ARBA" id="ARBA00004259"/>
    </source>
</evidence>
<dbReference type="PANTHER" id="PTHR14482:SF0">
    <property type="entry name" value="PROTEIN CUSTOS"/>
    <property type="match status" value="1"/>
</dbReference>
<keyword evidence="4" id="KW-0217">Developmental protein</keyword>
<dbReference type="PANTHER" id="PTHR14482">
    <property type="entry name" value="CHROMOSOME 12 ORF 43 HOMOLOG"/>
    <property type="match status" value="1"/>
</dbReference>
<dbReference type="AlphaFoldDB" id="A0A8D3CIF4"/>
<dbReference type="GO" id="GO:0016055">
    <property type="term" value="P:Wnt signaling pathway"/>
    <property type="evidence" value="ECO:0007669"/>
    <property type="project" value="UniProtKB-KW"/>
</dbReference>
<evidence type="ECO:0000256" key="3">
    <source>
        <dbReference type="ARBA" id="ARBA00013465"/>
    </source>
</evidence>
<gene>
    <name evidence="8" type="primary">c3h12orf43</name>
</gene>
<feature type="region of interest" description="Disordered" evidence="7">
    <location>
        <begin position="71"/>
        <end position="171"/>
    </location>
</feature>
<evidence type="ECO:0000256" key="4">
    <source>
        <dbReference type="ARBA" id="ARBA00022473"/>
    </source>
</evidence>
<feature type="compositionally biased region" description="Basic residues" evidence="7">
    <location>
        <begin position="153"/>
        <end position="162"/>
    </location>
</feature>
<keyword evidence="5" id="KW-0879">Wnt signaling pathway</keyword>
<protein>
    <recommendedName>
        <fullName evidence="3">Protein CUSTOS</fullName>
    </recommendedName>
</protein>
<evidence type="ECO:0000313" key="8">
    <source>
        <dbReference type="Ensembl" id="ENSSMAP00000047062.1"/>
    </source>
</evidence>
<sequence length="171" mass="19560">GARALLTFICSLMQPQWNLTGQWLNSLHFTSHPFSRRFCPKRQYHEHDGNELQVTQGFRTHVAKKLGHLLDSDSDSEMETRLREAAVSPPCSGQVKEKEMIAEGEEGQVVKKKKKKKRRQNPEESAQVDCARCPVKAQSNGEHGNVEQEQFKAKRKKKKKRQGNTMDEAMS</sequence>
<dbReference type="GO" id="GO:0030178">
    <property type="term" value="P:negative regulation of Wnt signaling pathway"/>
    <property type="evidence" value="ECO:0007669"/>
    <property type="project" value="TreeGrafter"/>
</dbReference>
<evidence type="ECO:0000256" key="7">
    <source>
        <dbReference type="SAM" id="MobiDB-lite"/>
    </source>
</evidence>
<dbReference type="Proteomes" id="UP000694558">
    <property type="component" value="Chromosome 9"/>
</dbReference>
<feature type="compositionally biased region" description="Basic residues" evidence="7">
    <location>
        <begin position="110"/>
        <end position="119"/>
    </location>
</feature>
<dbReference type="Pfam" id="PF23999">
    <property type="entry name" value="CUSTOS"/>
    <property type="match status" value="1"/>
</dbReference>
<dbReference type="InterPro" id="IPR026694">
    <property type="entry name" value="CUSTOS"/>
</dbReference>
<comment type="similarity">
    <text evidence="2">Belongs to the CUSTOS family.</text>
</comment>